<dbReference type="PROSITE" id="PS50240">
    <property type="entry name" value="TRYPSIN_DOM"/>
    <property type="match status" value="1"/>
</dbReference>
<dbReference type="InterPro" id="IPR051487">
    <property type="entry name" value="Ser/Thr_Proteases_Immune/Dev"/>
</dbReference>
<reference evidence="5" key="2">
    <citation type="submission" date="2014-06" db="EMBL/GenBank/DDBJ databases">
        <authorList>
            <person name="Hu T."/>
            <person name="Eisen M.B."/>
            <person name="Thornton K.R."/>
            <person name="Andolfatto P."/>
        </authorList>
    </citation>
    <scope>NUCLEOTIDE SEQUENCE</scope>
    <source>
        <strain evidence="5">W501</strain>
    </source>
</reference>
<dbReference type="KEGG" id="dsi:Dsimw501_GD27207"/>
<evidence type="ECO:0000256" key="1">
    <source>
        <dbReference type="ARBA" id="ARBA00023157"/>
    </source>
</evidence>
<protein>
    <recommendedName>
        <fullName evidence="4">Peptidase S1 domain-containing protein</fullName>
    </recommendedName>
</protein>
<evidence type="ECO:0000313" key="5">
    <source>
        <dbReference type="EMBL" id="KMY90428.1"/>
    </source>
</evidence>
<feature type="chain" id="PRO_5005321273" description="Peptidase S1 domain-containing protein" evidence="3">
    <location>
        <begin position="25"/>
        <end position="313"/>
    </location>
</feature>
<dbReference type="GO" id="GO:0004252">
    <property type="term" value="F:serine-type endopeptidase activity"/>
    <property type="evidence" value="ECO:0007669"/>
    <property type="project" value="InterPro"/>
</dbReference>
<dbReference type="PANTHER" id="PTHR24256">
    <property type="entry name" value="TRYPTASE-RELATED"/>
    <property type="match status" value="1"/>
</dbReference>
<dbReference type="SUPFAM" id="SSF50494">
    <property type="entry name" value="Trypsin-like serine proteases"/>
    <property type="match status" value="1"/>
</dbReference>
<dbReference type="InterPro" id="IPR009003">
    <property type="entry name" value="Peptidase_S1_PA"/>
</dbReference>
<dbReference type="Bgee" id="FBgn0268497">
    <property type="expression patterns" value="Expressed in multicellular organism and 1 other cell type or tissue"/>
</dbReference>
<dbReference type="InterPro" id="IPR001254">
    <property type="entry name" value="Trypsin_dom"/>
</dbReference>
<evidence type="ECO:0000256" key="2">
    <source>
        <dbReference type="ARBA" id="ARBA00024195"/>
    </source>
</evidence>
<feature type="domain" description="Peptidase S1" evidence="4">
    <location>
        <begin position="76"/>
        <end position="307"/>
    </location>
</feature>
<dbReference type="Pfam" id="PF00089">
    <property type="entry name" value="Trypsin"/>
    <property type="match status" value="1"/>
</dbReference>
<dbReference type="InterPro" id="IPR043504">
    <property type="entry name" value="Peptidase_S1_PA_chymotrypsin"/>
</dbReference>
<evidence type="ECO:0000259" key="4">
    <source>
        <dbReference type="PROSITE" id="PS50240"/>
    </source>
</evidence>
<keyword evidence="1" id="KW-1015">Disulfide bond</keyword>
<dbReference type="SMART" id="SM00020">
    <property type="entry name" value="Tryp_SPc"/>
    <property type="match status" value="1"/>
</dbReference>
<evidence type="ECO:0000256" key="3">
    <source>
        <dbReference type="SAM" id="SignalP"/>
    </source>
</evidence>
<name>A0A0J9R2Z1_DROSI</name>
<feature type="signal peptide" evidence="3">
    <location>
        <begin position="1"/>
        <end position="24"/>
    </location>
</feature>
<comment type="similarity">
    <text evidence="2">Belongs to the peptidase S1 family. CLIP subfamily.</text>
</comment>
<proteinExistence type="inferred from homology"/>
<keyword evidence="3" id="KW-0732">Signal</keyword>
<organism evidence="5">
    <name type="scientific">Drosophila simulans</name>
    <name type="common">Fruit fly</name>
    <dbReference type="NCBI Taxonomy" id="7240"/>
    <lineage>
        <taxon>Eukaryota</taxon>
        <taxon>Metazoa</taxon>
        <taxon>Ecdysozoa</taxon>
        <taxon>Arthropoda</taxon>
        <taxon>Hexapoda</taxon>
        <taxon>Insecta</taxon>
        <taxon>Pterygota</taxon>
        <taxon>Neoptera</taxon>
        <taxon>Endopterygota</taxon>
        <taxon>Diptera</taxon>
        <taxon>Brachycera</taxon>
        <taxon>Muscomorpha</taxon>
        <taxon>Ephydroidea</taxon>
        <taxon>Drosophilidae</taxon>
        <taxon>Drosophila</taxon>
        <taxon>Sophophora</taxon>
    </lineage>
</organism>
<dbReference type="GO" id="GO:0006508">
    <property type="term" value="P:proteolysis"/>
    <property type="evidence" value="ECO:0007669"/>
    <property type="project" value="InterPro"/>
</dbReference>
<gene>
    <name evidence="5" type="primary">Dsim\GD27207</name>
    <name evidence="5" type="ORF">Dsimw501_GD27207</name>
</gene>
<dbReference type="Proteomes" id="UP000035880">
    <property type="component" value="Chromosome 2L"/>
</dbReference>
<sequence length="313" mass="34831">MRTTFYPEFIKWILISTLAICTIAVPQEEDYESDDDGDGDLGLGPPENIAERTTFGPEKKDKFLSLSGSNTCGMRLIGQEVFPINKTFQTQFGENPWMAAIYADGIYVAAATLIRNDVVITASYPIENTPQGQISVEAGDWDRLRTVERKPHHSRCVRSIVFHEQLALIFLDAPFFGTHIASICMPLPESVFIEDACRTIGWGQPSSSSASSNQSDILWFRNYAVMTHEDCLAELPPGSYSDTNVLCGADLFNEFSPHNVGGGLFCFVGRYVLAGLALSGKDWEPDTRPARFLNISPFVPWIKNEFVLRNLTL</sequence>
<dbReference type="EMBL" id="CM002910">
    <property type="protein sequence ID" value="KMY90428.1"/>
    <property type="molecule type" value="Genomic_DNA"/>
</dbReference>
<reference evidence="5" key="3">
    <citation type="submission" date="2015-04" db="EMBL/GenBank/DDBJ databases">
        <authorList>
            <consortium name="FlyBase"/>
        </authorList>
    </citation>
    <scope>NUCLEOTIDE SEQUENCE</scope>
    <source>
        <strain evidence="5">W501</strain>
    </source>
</reference>
<reference evidence="5" key="1">
    <citation type="journal article" date="2013" name="Genome Res.">
        <title>A second-generation assembly of the Drosophila simulans genome provides new insights into patterns of lineage-specific divergence.</title>
        <authorList>
            <person name="Hu T.T."/>
            <person name="Eisen M.B."/>
            <person name="Thornton K.R."/>
            <person name="Andolfatto P."/>
        </authorList>
    </citation>
    <scope>NUCLEOTIDE SEQUENCE [LARGE SCALE GENOMIC DNA]</scope>
    <source>
        <strain evidence="5">W501</strain>
    </source>
</reference>
<dbReference type="AlphaFoldDB" id="A0A0J9R2Z1"/>
<accession>A0A0J9R2Z1</accession>
<dbReference type="OrthoDB" id="7847937at2759"/>
<dbReference type="Gene3D" id="2.40.10.10">
    <property type="entry name" value="Trypsin-like serine proteases"/>
    <property type="match status" value="1"/>
</dbReference>